<evidence type="ECO:0000313" key="1">
    <source>
        <dbReference type="EMBL" id="PAV89904.1"/>
    </source>
</evidence>
<dbReference type="Proteomes" id="UP000218231">
    <property type="component" value="Unassembled WGS sequence"/>
</dbReference>
<dbReference type="AlphaFoldDB" id="A0A2A2LUI9"/>
<gene>
    <name evidence="1" type="ORF">WR25_15219</name>
</gene>
<comment type="caution">
    <text evidence="1">The sequence shown here is derived from an EMBL/GenBank/DDBJ whole genome shotgun (WGS) entry which is preliminary data.</text>
</comment>
<accession>A0A2A2LUI9</accession>
<evidence type="ECO:0000313" key="2">
    <source>
        <dbReference type="Proteomes" id="UP000218231"/>
    </source>
</evidence>
<proteinExistence type="predicted"/>
<reference evidence="1 2" key="1">
    <citation type="journal article" date="2017" name="Curr. Biol.">
        <title>Genome architecture and evolution of a unichromosomal asexual nematode.</title>
        <authorList>
            <person name="Fradin H."/>
            <person name="Zegar C."/>
            <person name="Gutwein M."/>
            <person name="Lucas J."/>
            <person name="Kovtun M."/>
            <person name="Corcoran D."/>
            <person name="Baugh L.R."/>
            <person name="Kiontke K."/>
            <person name="Gunsalus K."/>
            <person name="Fitch D.H."/>
            <person name="Piano F."/>
        </authorList>
    </citation>
    <scope>NUCLEOTIDE SEQUENCE [LARGE SCALE GENOMIC DNA]</scope>
    <source>
        <strain evidence="1">PF1309</strain>
    </source>
</reference>
<keyword evidence="2" id="KW-1185">Reference proteome</keyword>
<organism evidence="1 2">
    <name type="scientific">Diploscapter pachys</name>
    <dbReference type="NCBI Taxonomy" id="2018661"/>
    <lineage>
        <taxon>Eukaryota</taxon>
        <taxon>Metazoa</taxon>
        <taxon>Ecdysozoa</taxon>
        <taxon>Nematoda</taxon>
        <taxon>Chromadorea</taxon>
        <taxon>Rhabditida</taxon>
        <taxon>Rhabditina</taxon>
        <taxon>Rhabditomorpha</taxon>
        <taxon>Rhabditoidea</taxon>
        <taxon>Rhabditidae</taxon>
        <taxon>Diploscapter</taxon>
    </lineage>
</organism>
<name>A0A2A2LUI9_9BILA</name>
<dbReference type="EMBL" id="LIAE01006417">
    <property type="protein sequence ID" value="PAV89904.1"/>
    <property type="molecule type" value="Genomic_DNA"/>
</dbReference>
<protein>
    <submittedName>
        <fullName evidence="1">Uncharacterized protein</fullName>
    </submittedName>
</protein>
<sequence length="77" mass="8949">MAMMGFPLHVPRVPLRWDEPIWMHELAMNTDERIVQVIRTKRSNEANRLSYSYLPDDTVGIMVPRAEEDDHNGVDAN</sequence>